<dbReference type="AlphaFoldDB" id="A0A0P0VC61"/>
<protein>
    <submittedName>
        <fullName evidence="3">Os01g0920700 protein</fullName>
    </submittedName>
</protein>
<evidence type="ECO:0000313" key="4">
    <source>
        <dbReference type="Proteomes" id="UP000059680"/>
    </source>
</evidence>
<feature type="region of interest" description="Disordered" evidence="1">
    <location>
        <begin position="401"/>
        <end position="439"/>
    </location>
</feature>
<dbReference type="PaxDb" id="39947-A0A0P0VC61"/>
<feature type="compositionally biased region" description="Basic residues" evidence="1">
    <location>
        <begin position="113"/>
        <end position="131"/>
    </location>
</feature>
<dbReference type="InterPro" id="IPR044821">
    <property type="entry name" value="At1g28695/At4g15970-like"/>
</dbReference>
<evidence type="ECO:0000256" key="1">
    <source>
        <dbReference type="SAM" id="MobiDB-lite"/>
    </source>
</evidence>
<dbReference type="Gramene" id="Os01t0920700-00">
    <property type="protein sequence ID" value="Os01t0920700-00"/>
    <property type="gene ID" value="Os01g0920700"/>
</dbReference>
<gene>
    <name evidence="3" type="ordered locus">Os01g0920700</name>
    <name evidence="3" type="ORF">OSNPB_010920700</name>
</gene>
<accession>A0A0P0VC61</accession>
<dbReference type="EMBL" id="AP014957">
    <property type="protein sequence ID" value="BAS75932.1"/>
    <property type="molecule type" value="Genomic_DNA"/>
</dbReference>
<dbReference type="InterPro" id="IPR005069">
    <property type="entry name" value="Nucl-diP-sugar_transferase"/>
</dbReference>
<dbReference type="eggNOG" id="ENOG502QS67">
    <property type="taxonomic scope" value="Eukaryota"/>
</dbReference>
<evidence type="ECO:0000259" key="2">
    <source>
        <dbReference type="Pfam" id="PF03407"/>
    </source>
</evidence>
<organism evidence="3 4">
    <name type="scientific">Oryza sativa subsp. japonica</name>
    <name type="common">Rice</name>
    <dbReference type="NCBI Taxonomy" id="39947"/>
    <lineage>
        <taxon>Eukaryota</taxon>
        <taxon>Viridiplantae</taxon>
        <taxon>Streptophyta</taxon>
        <taxon>Embryophyta</taxon>
        <taxon>Tracheophyta</taxon>
        <taxon>Spermatophyta</taxon>
        <taxon>Magnoliopsida</taxon>
        <taxon>Liliopsida</taxon>
        <taxon>Poales</taxon>
        <taxon>Poaceae</taxon>
        <taxon>BOP clade</taxon>
        <taxon>Oryzoideae</taxon>
        <taxon>Oryzeae</taxon>
        <taxon>Oryzinae</taxon>
        <taxon>Oryza</taxon>
        <taxon>Oryza sativa</taxon>
    </lineage>
</organism>
<feature type="domain" description="Nucleotide-diphospho-sugar transferase" evidence="2">
    <location>
        <begin position="194"/>
        <end position="392"/>
    </location>
</feature>
<keyword evidence="4" id="KW-1185">Reference proteome</keyword>
<reference evidence="4" key="1">
    <citation type="journal article" date="2005" name="Nature">
        <title>The map-based sequence of the rice genome.</title>
        <authorList>
            <consortium name="International rice genome sequencing project (IRGSP)"/>
            <person name="Matsumoto T."/>
            <person name="Wu J."/>
            <person name="Kanamori H."/>
            <person name="Katayose Y."/>
            <person name="Fujisawa M."/>
            <person name="Namiki N."/>
            <person name="Mizuno H."/>
            <person name="Yamamoto K."/>
            <person name="Antonio B.A."/>
            <person name="Baba T."/>
            <person name="Sakata K."/>
            <person name="Nagamura Y."/>
            <person name="Aoki H."/>
            <person name="Arikawa K."/>
            <person name="Arita K."/>
            <person name="Bito T."/>
            <person name="Chiden Y."/>
            <person name="Fujitsuka N."/>
            <person name="Fukunaka R."/>
            <person name="Hamada M."/>
            <person name="Harada C."/>
            <person name="Hayashi A."/>
            <person name="Hijishita S."/>
            <person name="Honda M."/>
            <person name="Hosokawa S."/>
            <person name="Ichikawa Y."/>
            <person name="Idonuma A."/>
            <person name="Iijima M."/>
            <person name="Ikeda M."/>
            <person name="Ikeno M."/>
            <person name="Ito K."/>
            <person name="Ito S."/>
            <person name="Ito T."/>
            <person name="Ito Y."/>
            <person name="Ito Y."/>
            <person name="Iwabuchi A."/>
            <person name="Kamiya K."/>
            <person name="Karasawa W."/>
            <person name="Kurita K."/>
            <person name="Katagiri S."/>
            <person name="Kikuta A."/>
            <person name="Kobayashi H."/>
            <person name="Kobayashi N."/>
            <person name="Machita K."/>
            <person name="Maehara T."/>
            <person name="Masukawa M."/>
            <person name="Mizubayashi T."/>
            <person name="Mukai Y."/>
            <person name="Nagasaki H."/>
            <person name="Nagata Y."/>
            <person name="Naito S."/>
            <person name="Nakashima M."/>
            <person name="Nakama Y."/>
            <person name="Nakamichi Y."/>
            <person name="Nakamura M."/>
            <person name="Meguro A."/>
            <person name="Negishi M."/>
            <person name="Ohta I."/>
            <person name="Ohta T."/>
            <person name="Okamoto M."/>
            <person name="Ono N."/>
            <person name="Saji S."/>
            <person name="Sakaguchi M."/>
            <person name="Sakai K."/>
            <person name="Shibata M."/>
            <person name="Shimokawa T."/>
            <person name="Song J."/>
            <person name="Takazaki Y."/>
            <person name="Terasawa K."/>
            <person name="Tsugane M."/>
            <person name="Tsuji K."/>
            <person name="Ueda S."/>
            <person name="Waki K."/>
            <person name="Yamagata H."/>
            <person name="Yamamoto M."/>
            <person name="Yamamoto S."/>
            <person name="Yamane H."/>
            <person name="Yoshiki S."/>
            <person name="Yoshihara R."/>
            <person name="Yukawa K."/>
            <person name="Zhong H."/>
            <person name="Yano M."/>
            <person name="Yuan Q."/>
            <person name="Ouyang S."/>
            <person name="Liu J."/>
            <person name="Jones K.M."/>
            <person name="Gansberger K."/>
            <person name="Moffat K."/>
            <person name="Hill J."/>
            <person name="Bera J."/>
            <person name="Fadrosh D."/>
            <person name="Jin S."/>
            <person name="Johri S."/>
            <person name="Kim M."/>
            <person name="Overton L."/>
            <person name="Reardon M."/>
            <person name="Tsitrin T."/>
            <person name="Vuong H."/>
            <person name="Weaver B."/>
            <person name="Ciecko A."/>
            <person name="Tallon L."/>
            <person name="Jackson J."/>
            <person name="Pai G."/>
            <person name="Aken S.V."/>
            <person name="Utterback T."/>
            <person name="Reidmuller S."/>
            <person name="Feldblyum T."/>
            <person name="Hsiao J."/>
            <person name="Zismann V."/>
            <person name="Iobst S."/>
            <person name="de Vazeille A.R."/>
            <person name="Buell C.R."/>
            <person name="Ying K."/>
            <person name="Li Y."/>
            <person name="Lu T."/>
            <person name="Huang Y."/>
            <person name="Zhao Q."/>
            <person name="Feng Q."/>
            <person name="Zhang L."/>
            <person name="Zhu J."/>
            <person name="Weng Q."/>
            <person name="Mu J."/>
            <person name="Lu Y."/>
            <person name="Fan D."/>
            <person name="Liu Y."/>
            <person name="Guan J."/>
            <person name="Zhang Y."/>
            <person name="Yu S."/>
            <person name="Liu X."/>
            <person name="Zhang Y."/>
            <person name="Hong G."/>
            <person name="Han B."/>
            <person name="Choisne N."/>
            <person name="Demange N."/>
            <person name="Orjeda G."/>
            <person name="Samain S."/>
            <person name="Cattolico L."/>
            <person name="Pelletier E."/>
            <person name="Couloux A."/>
            <person name="Segurens B."/>
            <person name="Wincker P."/>
            <person name="D'Hont A."/>
            <person name="Scarpelli C."/>
            <person name="Weissenbach J."/>
            <person name="Salanoubat M."/>
            <person name="Quetier F."/>
            <person name="Yu Y."/>
            <person name="Kim H.R."/>
            <person name="Rambo T."/>
            <person name="Currie J."/>
            <person name="Collura K."/>
            <person name="Luo M."/>
            <person name="Yang T."/>
            <person name="Ammiraju J.S.S."/>
            <person name="Engler F."/>
            <person name="Soderlund C."/>
            <person name="Wing R.A."/>
            <person name="Palmer L.E."/>
            <person name="de la Bastide M."/>
            <person name="Spiegel L."/>
            <person name="Nascimento L."/>
            <person name="Zutavern T."/>
            <person name="O'Shaughnessy A."/>
            <person name="Dike S."/>
            <person name="Dedhia N."/>
            <person name="Preston R."/>
            <person name="Balija V."/>
            <person name="McCombie W.R."/>
            <person name="Chow T."/>
            <person name="Chen H."/>
            <person name="Chung M."/>
            <person name="Chen C."/>
            <person name="Shaw J."/>
            <person name="Wu H."/>
            <person name="Hsiao K."/>
            <person name="Chao Y."/>
            <person name="Chu M."/>
            <person name="Cheng C."/>
            <person name="Hour A."/>
            <person name="Lee P."/>
            <person name="Lin S."/>
            <person name="Lin Y."/>
            <person name="Liou J."/>
            <person name="Liu S."/>
            <person name="Hsing Y."/>
            <person name="Raghuvanshi S."/>
            <person name="Mohanty A."/>
            <person name="Bharti A.K."/>
            <person name="Gaur A."/>
            <person name="Gupta V."/>
            <person name="Kumar D."/>
            <person name="Ravi V."/>
            <person name="Vij S."/>
            <person name="Kapur A."/>
            <person name="Khurana P."/>
            <person name="Khurana P."/>
            <person name="Khurana J.P."/>
            <person name="Tyagi A.K."/>
            <person name="Gaikwad K."/>
            <person name="Singh A."/>
            <person name="Dalal V."/>
            <person name="Srivastava S."/>
            <person name="Dixit A."/>
            <person name="Pal A.K."/>
            <person name="Ghazi I.A."/>
            <person name="Yadav M."/>
            <person name="Pandit A."/>
            <person name="Bhargava A."/>
            <person name="Sureshbabu K."/>
            <person name="Batra K."/>
            <person name="Sharma T.R."/>
            <person name="Mohapatra T."/>
            <person name="Singh N.K."/>
            <person name="Messing J."/>
            <person name="Nelson A.B."/>
            <person name="Fuks G."/>
            <person name="Kavchok S."/>
            <person name="Keizer G."/>
            <person name="Linton E."/>
            <person name="Llaca V."/>
            <person name="Song R."/>
            <person name="Tanyolac B."/>
            <person name="Young S."/>
            <person name="Ho-Il K."/>
            <person name="Hahn J.H."/>
            <person name="Sangsakoo G."/>
            <person name="Vanavichit A."/>
            <person name="de Mattos Luiz.A.T."/>
            <person name="Zimmer P.D."/>
            <person name="Malone G."/>
            <person name="Dellagostin O."/>
            <person name="de Oliveira A.C."/>
            <person name="Bevan M."/>
            <person name="Bancroft I."/>
            <person name="Minx P."/>
            <person name="Cordum H."/>
            <person name="Wilson R."/>
            <person name="Cheng Z."/>
            <person name="Jin W."/>
            <person name="Jiang J."/>
            <person name="Leong S.A."/>
            <person name="Iwama H."/>
            <person name="Gojobori T."/>
            <person name="Itoh T."/>
            <person name="Niimura Y."/>
            <person name="Fujii Y."/>
            <person name="Habara T."/>
            <person name="Sakai H."/>
            <person name="Sato Y."/>
            <person name="Wilson G."/>
            <person name="Kumar K."/>
            <person name="McCouch S."/>
            <person name="Juretic N."/>
            <person name="Hoen D."/>
            <person name="Wright S."/>
            <person name="Bruskiewich R."/>
            <person name="Bureau T."/>
            <person name="Miyao A."/>
            <person name="Hirochika H."/>
            <person name="Nishikawa T."/>
            <person name="Kadowaki K."/>
            <person name="Sugiura M."/>
            <person name="Burr B."/>
            <person name="Sasaki T."/>
        </authorList>
    </citation>
    <scope>NUCLEOTIDE SEQUENCE [LARGE SCALE GENOMIC DNA]</scope>
    <source>
        <strain evidence="4">cv. Nipponbare</strain>
    </source>
</reference>
<sequence length="439" mass="49024">KIENARGEGNLDLAADFAEVIEAAAGEVEELAPLIRLGVGGAAGLVHELQHEGSPRAYVGAPGQEVAADERLEDAGLAAALAPHDGDLRQVDRGAAPQLREDVLQLVHDRDHRRPHRRRRRGRRRRRRRRGGRVDAVLHGSEGEEKELEKLLAAVADEHKNIIMTSVNEAWAAPGSLLDLFLEGFRAGEGIARFVDHLLIVALDDGAFRRCRDVHPHCYRLAVAGRNFTDEKVFMSEDYLDLVWSKVKLQQRILELGYNFLFTDVDILWFRDPFRHIGVYADMTTSCDVFNGDGDDLSNWPNTGFYHVKSTNRTVEMLRRWRAARARYPPNHEQNIFNYIKHELAAGLGVRVRFLDTAVFGGFCQLFRNDMARACTMHANCCVGLGNKLHDLRSALDQWANYTSPAPPEGRKKKSGGGGGDRRAGWSVPAKCGTPDKRG</sequence>
<name>A0A0P0VC61_ORYSJ</name>
<dbReference type="InParanoid" id="A0A0P0VC61"/>
<feature type="region of interest" description="Disordered" evidence="1">
    <location>
        <begin position="108"/>
        <end position="139"/>
    </location>
</feature>
<dbReference type="OMA" id="IANTGFY"/>
<reference evidence="3 4" key="3">
    <citation type="journal article" date="2013" name="Rice">
        <title>Improvement of the Oryza sativa Nipponbare reference genome using next generation sequence and optical map data.</title>
        <authorList>
            <person name="Kawahara Y."/>
            <person name="de la Bastide M."/>
            <person name="Hamilton J.P."/>
            <person name="Kanamori H."/>
            <person name="McCombie W.R."/>
            <person name="Ouyang S."/>
            <person name="Schwartz D.C."/>
            <person name="Tanaka T."/>
            <person name="Wu J."/>
            <person name="Zhou S."/>
            <person name="Childs K.L."/>
            <person name="Davidson R.M."/>
            <person name="Lin H."/>
            <person name="Quesada-Ocampo L."/>
            <person name="Vaillancourt B."/>
            <person name="Sakai H."/>
            <person name="Lee S.S."/>
            <person name="Kim J."/>
            <person name="Numa H."/>
            <person name="Itoh T."/>
            <person name="Buell C.R."/>
            <person name="Matsumoto T."/>
        </authorList>
    </citation>
    <scope>NUCLEOTIDE SEQUENCE [LARGE SCALE GENOMIC DNA]</scope>
    <source>
        <strain evidence="4">cv. Nipponbare</strain>
    </source>
</reference>
<dbReference type="Proteomes" id="UP000059680">
    <property type="component" value="Chromosome 1"/>
</dbReference>
<dbReference type="PANTHER" id="PTHR46038">
    <property type="entry name" value="EXPRESSED PROTEIN-RELATED"/>
    <property type="match status" value="1"/>
</dbReference>
<dbReference type="Pfam" id="PF03407">
    <property type="entry name" value="Nucleotid_trans"/>
    <property type="match status" value="1"/>
</dbReference>
<dbReference type="FunCoup" id="A0A0P0VC61">
    <property type="interactions" value="4"/>
</dbReference>
<proteinExistence type="predicted"/>
<feature type="non-terminal residue" evidence="3">
    <location>
        <position position="1"/>
    </location>
</feature>
<dbReference type="PANTHER" id="PTHR46038:SF52">
    <property type="entry name" value="OS01G0920700 PROTEIN"/>
    <property type="match status" value="1"/>
</dbReference>
<evidence type="ECO:0000313" key="3">
    <source>
        <dbReference type="EMBL" id="BAS75932.1"/>
    </source>
</evidence>
<reference evidence="3 4" key="2">
    <citation type="journal article" date="2013" name="Plant Cell Physiol.">
        <title>Rice Annotation Project Database (RAP-DB): an integrative and interactive database for rice genomics.</title>
        <authorList>
            <person name="Sakai H."/>
            <person name="Lee S.S."/>
            <person name="Tanaka T."/>
            <person name="Numa H."/>
            <person name="Kim J."/>
            <person name="Kawahara Y."/>
            <person name="Wakimoto H."/>
            <person name="Yang C.C."/>
            <person name="Iwamoto M."/>
            <person name="Abe T."/>
            <person name="Yamada Y."/>
            <person name="Muto A."/>
            <person name="Inokuchi H."/>
            <person name="Ikemura T."/>
            <person name="Matsumoto T."/>
            <person name="Sasaki T."/>
            <person name="Itoh T."/>
        </authorList>
    </citation>
    <scope>NUCLEOTIDE SEQUENCE [LARGE SCALE GENOMIC DNA]</scope>
    <source>
        <strain evidence="4">cv. Nipponbare</strain>
    </source>
</reference>